<dbReference type="SUPFAM" id="SSF53448">
    <property type="entry name" value="Nucleotide-diphospho-sugar transferases"/>
    <property type="match status" value="1"/>
</dbReference>
<evidence type="ECO:0000259" key="15">
    <source>
        <dbReference type="Pfam" id="PF00535"/>
    </source>
</evidence>
<dbReference type="STRING" id="299467.A0A443SPZ8"/>
<keyword evidence="5" id="KW-0328">Glycosyltransferase</keyword>
<keyword evidence="6 16" id="KW-0808">Transferase</keyword>
<comment type="subcellular location">
    <subcellularLocation>
        <location evidence="1">Endoplasmic reticulum membrane</location>
        <topology evidence="1">Single-pass membrane protein</topology>
    </subcellularLocation>
</comment>
<evidence type="ECO:0000256" key="11">
    <source>
        <dbReference type="ARBA" id="ARBA00023136"/>
    </source>
</evidence>
<sequence>MSCMLCTVFVFIAFFFLLLLLLVIVVRLKSSGRPKLLRFESEKYFLDPDTGSKLKFPDLNNSDGSVYLSVVVPAYNEEKRLPLMLDEALEYLEAREKSKSWESSVLSGEKFTYEIIVVDDGSSDRTSEVALSYSSKYGCNKVRVLTLAKNRGKGGAVRMGMLSSRGRMLLLADADGATLFKDVERLELYLSKTCKSEDDILHSIAIGSRKHLEEDAKAKRSLFRTVLMLGFHFIVWFFTVKTVRDTQCGFKLFGREVAKVLFPAIHVERWAFDVELLFLAEQLNIKLGEISVTWTEIDGSKIVPVFSWIQMGKDVLRISFMYTMQAWSIPEYNYVYNK</sequence>
<feature type="transmembrane region" description="Helical" evidence="14">
    <location>
        <begin position="6"/>
        <end position="28"/>
    </location>
</feature>
<evidence type="ECO:0000256" key="12">
    <source>
        <dbReference type="ARBA" id="ARBA00045097"/>
    </source>
</evidence>
<evidence type="ECO:0000256" key="2">
    <source>
        <dbReference type="ARBA" id="ARBA00004922"/>
    </source>
</evidence>
<dbReference type="GO" id="GO:0005789">
    <property type="term" value="C:endoplasmic reticulum membrane"/>
    <property type="evidence" value="ECO:0007669"/>
    <property type="project" value="UniProtKB-SubCell"/>
</dbReference>
<evidence type="ECO:0000256" key="8">
    <source>
        <dbReference type="ARBA" id="ARBA00022824"/>
    </source>
</evidence>
<dbReference type="FunFam" id="3.90.550.10:FF:000068">
    <property type="entry name" value="ALG5, dolichyl-phosphate beta-glucosyltransferase"/>
    <property type="match status" value="1"/>
</dbReference>
<protein>
    <recommendedName>
        <fullName evidence="13">Dolichyl-phosphate beta-glucosyltransferase</fullName>
        <ecNumber evidence="4">2.4.1.117</ecNumber>
    </recommendedName>
</protein>
<feature type="domain" description="Glycosyltransferase 2-like" evidence="15">
    <location>
        <begin position="69"/>
        <end position="261"/>
    </location>
</feature>
<evidence type="ECO:0000313" key="17">
    <source>
        <dbReference type="Proteomes" id="UP000288716"/>
    </source>
</evidence>
<comment type="pathway">
    <text evidence="2">Protein modification; protein glycosylation.</text>
</comment>
<dbReference type="InterPro" id="IPR001173">
    <property type="entry name" value="Glyco_trans_2-like"/>
</dbReference>
<evidence type="ECO:0000256" key="10">
    <source>
        <dbReference type="ARBA" id="ARBA00022989"/>
    </source>
</evidence>
<evidence type="ECO:0000256" key="14">
    <source>
        <dbReference type="SAM" id="Phobius"/>
    </source>
</evidence>
<dbReference type="Gene3D" id="3.90.550.10">
    <property type="entry name" value="Spore Coat Polysaccharide Biosynthesis Protein SpsA, Chain A"/>
    <property type="match status" value="1"/>
</dbReference>
<keyword evidence="7 14" id="KW-0812">Transmembrane</keyword>
<dbReference type="Pfam" id="PF00535">
    <property type="entry name" value="Glycos_transf_2"/>
    <property type="match status" value="1"/>
</dbReference>
<evidence type="ECO:0000256" key="5">
    <source>
        <dbReference type="ARBA" id="ARBA00022676"/>
    </source>
</evidence>
<evidence type="ECO:0000256" key="3">
    <source>
        <dbReference type="ARBA" id="ARBA00006739"/>
    </source>
</evidence>
<dbReference type="Proteomes" id="UP000288716">
    <property type="component" value="Unassembled WGS sequence"/>
</dbReference>
<dbReference type="InterPro" id="IPR029044">
    <property type="entry name" value="Nucleotide-diphossugar_trans"/>
</dbReference>
<evidence type="ECO:0000313" key="16">
    <source>
        <dbReference type="EMBL" id="RWS29616.1"/>
    </source>
</evidence>
<evidence type="ECO:0000256" key="4">
    <source>
        <dbReference type="ARBA" id="ARBA00012583"/>
    </source>
</evidence>
<reference evidence="16 17" key="1">
    <citation type="journal article" date="2018" name="Gigascience">
        <title>Genomes of trombidid mites reveal novel predicted allergens and laterally-transferred genes associated with secondary metabolism.</title>
        <authorList>
            <person name="Dong X."/>
            <person name="Chaisiri K."/>
            <person name="Xia D."/>
            <person name="Armstrong S.D."/>
            <person name="Fang Y."/>
            <person name="Donnelly M.J."/>
            <person name="Kadowaki T."/>
            <person name="McGarry J.W."/>
            <person name="Darby A.C."/>
            <person name="Makepeace B.L."/>
        </authorList>
    </citation>
    <scope>NUCLEOTIDE SEQUENCE [LARGE SCALE GENOMIC DNA]</scope>
    <source>
        <strain evidence="16">UoL-UT</strain>
    </source>
</reference>
<comment type="similarity">
    <text evidence="3">Belongs to the glycosyltransferase 2 family.</text>
</comment>
<evidence type="ECO:0000256" key="13">
    <source>
        <dbReference type="ARBA" id="ARBA00070518"/>
    </source>
</evidence>
<comment type="catalytic activity">
    <reaction evidence="12">
        <text>a di-trans,poly-cis-dolichyl phosphate + UDP-alpha-D-glucose = a di-trans,poly-cis-dolichyl beta-D-glucosyl phosphate + UDP</text>
        <dbReference type="Rhea" id="RHEA:15401"/>
        <dbReference type="Rhea" id="RHEA-COMP:19498"/>
        <dbReference type="Rhea" id="RHEA-COMP:19502"/>
        <dbReference type="ChEBI" id="CHEBI:57525"/>
        <dbReference type="ChEBI" id="CHEBI:57683"/>
        <dbReference type="ChEBI" id="CHEBI:58223"/>
        <dbReference type="ChEBI" id="CHEBI:58885"/>
        <dbReference type="EC" id="2.4.1.117"/>
    </reaction>
    <physiologicalReaction direction="left-to-right" evidence="12">
        <dbReference type="Rhea" id="RHEA:15402"/>
    </physiologicalReaction>
</comment>
<comment type="caution">
    <text evidence="16">The sequence shown here is derived from an EMBL/GenBank/DDBJ whole genome shotgun (WGS) entry which is preliminary data.</text>
</comment>
<keyword evidence="9" id="KW-0735">Signal-anchor</keyword>
<dbReference type="EMBL" id="NCKV01000834">
    <property type="protein sequence ID" value="RWS29616.1"/>
    <property type="molecule type" value="Genomic_DNA"/>
</dbReference>
<dbReference type="EC" id="2.4.1.117" evidence="4"/>
<feature type="transmembrane region" description="Helical" evidence="14">
    <location>
        <begin position="221"/>
        <end position="239"/>
    </location>
</feature>
<organism evidence="16 17">
    <name type="scientific">Leptotrombidium deliense</name>
    <dbReference type="NCBI Taxonomy" id="299467"/>
    <lineage>
        <taxon>Eukaryota</taxon>
        <taxon>Metazoa</taxon>
        <taxon>Ecdysozoa</taxon>
        <taxon>Arthropoda</taxon>
        <taxon>Chelicerata</taxon>
        <taxon>Arachnida</taxon>
        <taxon>Acari</taxon>
        <taxon>Acariformes</taxon>
        <taxon>Trombidiformes</taxon>
        <taxon>Prostigmata</taxon>
        <taxon>Anystina</taxon>
        <taxon>Parasitengona</taxon>
        <taxon>Trombiculoidea</taxon>
        <taxon>Trombiculidae</taxon>
        <taxon>Leptotrombidium</taxon>
    </lineage>
</organism>
<proteinExistence type="inferred from homology"/>
<dbReference type="PANTHER" id="PTHR10859:SF91">
    <property type="entry name" value="DOLICHYL-PHOSPHATE BETA-GLUCOSYLTRANSFERASE"/>
    <property type="match status" value="1"/>
</dbReference>
<keyword evidence="17" id="KW-1185">Reference proteome</keyword>
<evidence type="ECO:0000256" key="9">
    <source>
        <dbReference type="ARBA" id="ARBA00022968"/>
    </source>
</evidence>
<evidence type="ECO:0000256" key="7">
    <source>
        <dbReference type="ARBA" id="ARBA00022692"/>
    </source>
</evidence>
<dbReference type="GO" id="GO:0006487">
    <property type="term" value="P:protein N-linked glycosylation"/>
    <property type="evidence" value="ECO:0007669"/>
    <property type="project" value="TreeGrafter"/>
</dbReference>
<keyword evidence="8" id="KW-0256">Endoplasmic reticulum</keyword>
<evidence type="ECO:0000256" key="6">
    <source>
        <dbReference type="ARBA" id="ARBA00022679"/>
    </source>
</evidence>
<evidence type="ECO:0000256" key="1">
    <source>
        <dbReference type="ARBA" id="ARBA00004389"/>
    </source>
</evidence>
<dbReference type="InterPro" id="IPR035518">
    <property type="entry name" value="DPG_synthase"/>
</dbReference>
<dbReference type="AlphaFoldDB" id="A0A443SPZ8"/>
<keyword evidence="11 14" id="KW-0472">Membrane</keyword>
<gene>
    <name evidence="16" type="ORF">B4U80_03375</name>
</gene>
<keyword evidence="10 14" id="KW-1133">Transmembrane helix</keyword>
<dbReference type="VEuPathDB" id="VectorBase:LDEU002427"/>
<dbReference type="PANTHER" id="PTHR10859">
    <property type="entry name" value="GLYCOSYL TRANSFERASE"/>
    <property type="match status" value="1"/>
</dbReference>
<dbReference type="CDD" id="cd04188">
    <property type="entry name" value="DPG_synthase"/>
    <property type="match status" value="1"/>
</dbReference>
<dbReference type="GO" id="GO:0004581">
    <property type="term" value="F:dolichyl-phosphate beta-glucosyltransferase activity"/>
    <property type="evidence" value="ECO:0007669"/>
    <property type="project" value="UniProtKB-EC"/>
</dbReference>
<name>A0A443SPZ8_9ACAR</name>
<dbReference type="OrthoDB" id="3784at2759"/>
<accession>A0A443SPZ8</accession>